<dbReference type="SUPFAM" id="SSF47384">
    <property type="entry name" value="Homodimeric domain of signal transducing histidine kinase"/>
    <property type="match status" value="1"/>
</dbReference>
<evidence type="ECO:0000256" key="5">
    <source>
        <dbReference type="ARBA" id="ARBA00023012"/>
    </source>
</evidence>
<dbReference type="STRING" id="56107.Cylst_1917"/>
<comment type="catalytic activity">
    <reaction evidence="1">
        <text>ATP + protein L-histidine = ADP + protein N-phospho-L-histidine.</text>
        <dbReference type="EC" id="2.7.13.3"/>
    </reaction>
</comment>
<dbReference type="SMART" id="SM00387">
    <property type="entry name" value="HATPase_c"/>
    <property type="match status" value="1"/>
</dbReference>
<evidence type="ECO:0000259" key="6">
    <source>
        <dbReference type="PROSITE" id="PS50109"/>
    </source>
</evidence>
<protein>
    <recommendedName>
        <fullName evidence="2">histidine kinase</fullName>
        <ecNumber evidence="2">2.7.13.3</ecNumber>
    </recommendedName>
</protein>
<dbReference type="KEGG" id="csg:Cylst_1917"/>
<sequence length="399" mass="44897">MQRFLLFEYAGEKKMKVATQKLTAHIHLPSSPNNSPSKLSAADVNKMCKLIVQQLATLLSTGAVWTVYQDLDTGGRQLVTEYTADAQTSRRTNRFSSRESHLDLLYLHQEQWLSADLPLLKITEFRLTKHHAYVCCVGEQSLKAAEYIFICTDEPLSPGQQQLLLGNAQILSQYLAMYKERSHNLAEIASLSQALGRAEHQLRNPLALINLYAENLRLALPSGILQEQATLIRKTADELSSKLTDLLYYGQRARLQIKQYDLSTIIAESIKGLQPWLEKKKLQICCPDKPVVVTVDSWQMKQVFDNLLTNAVHFSPEGGTVSCNWHIYSHEVLVEICDRGSGISEDDLKLIFKPYYSRRLGGTGLGLAIAQKIILDHQGNLWAENLPEGGAQFSFTLPR</sequence>
<accession>K9WWK4</accession>
<dbReference type="PRINTS" id="PR00344">
    <property type="entry name" value="BCTRLSENSOR"/>
</dbReference>
<keyword evidence="3" id="KW-0597">Phosphoprotein</keyword>
<gene>
    <name evidence="7" type="ORF">Cylst_1917</name>
</gene>
<dbReference type="SMART" id="SM00388">
    <property type="entry name" value="HisKA"/>
    <property type="match status" value="1"/>
</dbReference>
<dbReference type="GO" id="GO:0000155">
    <property type="term" value="F:phosphorelay sensor kinase activity"/>
    <property type="evidence" value="ECO:0007669"/>
    <property type="project" value="InterPro"/>
</dbReference>
<dbReference type="PANTHER" id="PTHR43547">
    <property type="entry name" value="TWO-COMPONENT HISTIDINE KINASE"/>
    <property type="match status" value="1"/>
</dbReference>
<dbReference type="AlphaFoldDB" id="K9WWK4"/>
<dbReference type="CDD" id="cd00082">
    <property type="entry name" value="HisKA"/>
    <property type="match status" value="1"/>
</dbReference>
<keyword evidence="8" id="KW-1185">Reference proteome</keyword>
<evidence type="ECO:0000256" key="2">
    <source>
        <dbReference type="ARBA" id="ARBA00012438"/>
    </source>
</evidence>
<evidence type="ECO:0000256" key="3">
    <source>
        <dbReference type="ARBA" id="ARBA00022553"/>
    </source>
</evidence>
<evidence type="ECO:0000313" key="7">
    <source>
        <dbReference type="EMBL" id="AFZ24166.1"/>
    </source>
</evidence>
<dbReference type="InterPro" id="IPR036890">
    <property type="entry name" value="HATPase_C_sf"/>
</dbReference>
<dbReference type="HOGENOM" id="CLU_049300_0_0_3"/>
<feature type="domain" description="Histidine kinase" evidence="6">
    <location>
        <begin position="197"/>
        <end position="399"/>
    </location>
</feature>
<dbReference type="Proteomes" id="UP000010475">
    <property type="component" value="Chromosome"/>
</dbReference>
<dbReference type="SUPFAM" id="SSF55874">
    <property type="entry name" value="ATPase domain of HSP90 chaperone/DNA topoisomerase II/histidine kinase"/>
    <property type="match status" value="1"/>
</dbReference>
<reference evidence="7 8" key="1">
    <citation type="submission" date="2012-06" db="EMBL/GenBank/DDBJ databases">
        <title>Finished chromosome of genome of Cylindrospermum stagnale PCC 7417.</title>
        <authorList>
            <consortium name="US DOE Joint Genome Institute"/>
            <person name="Gugger M."/>
            <person name="Coursin T."/>
            <person name="Rippka R."/>
            <person name="Tandeau De Marsac N."/>
            <person name="Huntemann M."/>
            <person name="Wei C.-L."/>
            <person name="Han J."/>
            <person name="Detter J.C."/>
            <person name="Han C."/>
            <person name="Tapia R."/>
            <person name="Chen A."/>
            <person name="Kyrpides N."/>
            <person name="Mavromatis K."/>
            <person name="Markowitz V."/>
            <person name="Szeto E."/>
            <person name="Ivanova N."/>
            <person name="Pagani I."/>
            <person name="Pati A."/>
            <person name="Goodwin L."/>
            <person name="Nordberg H.P."/>
            <person name="Cantor M.N."/>
            <person name="Hua S.X."/>
            <person name="Woyke T."/>
            <person name="Kerfeld C.A."/>
        </authorList>
    </citation>
    <scope>NUCLEOTIDE SEQUENCE [LARGE SCALE GENOMIC DNA]</scope>
    <source>
        <strain evidence="7 8">PCC 7417</strain>
    </source>
</reference>
<dbReference type="eggNOG" id="COG2205">
    <property type="taxonomic scope" value="Bacteria"/>
</dbReference>
<keyword evidence="4 7" id="KW-0808">Transferase</keyword>
<dbReference type="EC" id="2.7.13.3" evidence="2"/>
<evidence type="ECO:0000313" key="8">
    <source>
        <dbReference type="Proteomes" id="UP000010475"/>
    </source>
</evidence>
<dbReference type="Pfam" id="PF02518">
    <property type="entry name" value="HATPase_c"/>
    <property type="match status" value="1"/>
</dbReference>
<evidence type="ECO:0000256" key="4">
    <source>
        <dbReference type="ARBA" id="ARBA00022777"/>
    </source>
</evidence>
<dbReference type="PANTHER" id="PTHR43547:SF2">
    <property type="entry name" value="HYBRID SIGNAL TRANSDUCTION HISTIDINE KINASE C"/>
    <property type="match status" value="1"/>
</dbReference>
<dbReference type="Gene3D" id="3.30.565.10">
    <property type="entry name" value="Histidine kinase-like ATPase, C-terminal domain"/>
    <property type="match status" value="1"/>
</dbReference>
<dbReference type="EMBL" id="CP003642">
    <property type="protein sequence ID" value="AFZ24166.1"/>
    <property type="molecule type" value="Genomic_DNA"/>
</dbReference>
<evidence type="ECO:0000256" key="1">
    <source>
        <dbReference type="ARBA" id="ARBA00000085"/>
    </source>
</evidence>
<organism evidence="7 8">
    <name type="scientific">Cylindrospermum stagnale PCC 7417</name>
    <dbReference type="NCBI Taxonomy" id="56107"/>
    <lineage>
        <taxon>Bacteria</taxon>
        <taxon>Bacillati</taxon>
        <taxon>Cyanobacteriota</taxon>
        <taxon>Cyanophyceae</taxon>
        <taxon>Nostocales</taxon>
        <taxon>Nostocaceae</taxon>
        <taxon>Cylindrospermum</taxon>
    </lineage>
</organism>
<dbReference type="PROSITE" id="PS50109">
    <property type="entry name" value="HIS_KIN"/>
    <property type="match status" value="1"/>
</dbReference>
<proteinExistence type="predicted"/>
<keyword evidence="4 7" id="KW-0418">Kinase</keyword>
<dbReference type="InterPro" id="IPR003661">
    <property type="entry name" value="HisK_dim/P_dom"/>
</dbReference>
<dbReference type="InterPro" id="IPR003594">
    <property type="entry name" value="HATPase_dom"/>
</dbReference>
<keyword evidence="5" id="KW-0902">Two-component regulatory system</keyword>
<dbReference type="InterPro" id="IPR004358">
    <property type="entry name" value="Sig_transdc_His_kin-like_C"/>
</dbReference>
<dbReference type="InterPro" id="IPR005467">
    <property type="entry name" value="His_kinase_dom"/>
</dbReference>
<dbReference type="InterPro" id="IPR036097">
    <property type="entry name" value="HisK_dim/P_sf"/>
</dbReference>
<name>K9WWK4_9NOST</name>